<dbReference type="Proteomes" id="UP000435138">
    <property type="component" value="Unassembled WGS sequence"/>
</dbReference>
<dbReference type="InterPro" id="IPR024654">
    <property type="entry name" value="Calcineurin-like_PHP_lpxH"/>
</dbReference>
<dbReference type="PIRSF" id="PIRSF000883">
    <property type="entry name" value="Pesterase_MJ0912"/>
    <property type="match status" value="1"/>
</dbReference>
<evidence type="ECO:0000259" key="2">
    <source>
        <dbReference type="Pfam" id="PF12850"/>
    </source>
</evidence>
<dbReference type="SUPFAM" id="SSF56300">
    <property type="entry name" value="Metallo-dependent phosphatases"/>
    <property type="match status" value="1"/>
</dbReference>
<evidence type="ECO:0000256" key="1">
    <source>
        <dbReference type="ARBA" id="ARBA00008950"/>
    </source>
</evidence>
<keyword evidence="4" id="KW-1185">Reference proteome</keyword>
<sequence length="249" mass="27165">MRFAAIADIHGNCAALTAVLDDVAALGIRDIVNLGDCFSGPLDAGRTADLLLLLDMNAVQTVRGNHDRYLLETPPEAMGRSDAHAHALLAPRHFEWLRKLPTSMVWREEVFLCHATPQQDDVYWLDSVSGEGKVVLRPQAQIERFAEGVEQSLILCGHSHLPRVVTLSDGRMIVNPGSVGCPAYHDDEPVPHDVENGHALACYAILEENERGWAPQFRTVGYDHMAASRLAADAGRADWASALATGRMG</sequence>
<organism evidence="3 4">
    <name type="scientific">Endobacterium cereale</name>
    <dbReference type="NCBI Taxonomy" id="2663029"/>
    <lineage>
        <taxon>Bacteria</taxon>
        <taxon>Pseudomonadati</taxon>
        <taxon>Pseudomonadota</taxon>
        <taxon>Alphaproteobacteria</taxon>
        <taxon>Hyphomicrobiales</taxon>
        <taxon>Rhizobiaceae</taxon>
        <taxon>Endobacterium</taxon>
    </lineage>
</organism>
<dbReference type="AlphaFoldDB" id="A0A6A8AJD0"/>
<dbReference type="CDD" id="cd00838">
    <property type="entry name" value="MPP_superfamily"/>
    <property type="match status" value="1"/>
</dbReference>
<dbReference type="PANTHER" id="PTHR42850">
    <property type="entry name" value="METALLOPHOSPHOESTERASE"/>
    <property type="match status" value="1"/>
</dbReference>
<feature type="domain" description="Calcineurin-like phosphoesterase" evidence="2">
    <location>
        <begin position="1"/>
        <end position="185"/>
    </location>
</feature>
<dbReference type="RefSeq" id="WP_153359975.1">
    <property type="nucleotide sequence ID" value="NZ_JAYKOO010000001.1"/>
</dbReference>
<dbReference type="InterPro" id="IPR011152">
    <property type="entry name" value="Pesterase_MJ0912"/>
</dbReference>
<evidence type="ECO:0000313" key="3">
    <source>
        <dbReference type="EMBL" id="MQY49850.1"/>
    </source>
</evidence>
<dbReference type="Gene3D" id="3.60.21.10">
    <property type="match status" value="1"/>
</dbReference>
<dbReference type="Pfam" id="PF12850">
    <property type="entry name" value="Metallophos_2"/>
    <property type="match status" value="1"/>
</dbReference>
<proteinExistence type="inferred from homology"/>
<comment type="caution">
    <text evidence="3">The sequence shown here is derived from an EMBL/GenBank/DDBJ whole genome shotgun (WGS) entry which is preliminary data.</text>
</comment>
<dbReference type="GO" id="GO:0016791">
    <property type="term" value="F:phosphatase activity"/>
    <property type="evidence" value="ECO:0007669"/>
    <property type="project" value="TreeGrafter"/>
</dbReference>
<evidence type="ECO:0000313" key="4">
    <source>
        <dbReference type="Proteomes" id="UP000435138"/>
    </source>
</evidence>
<protein>
    <submittedName>
        <fullName evidence="3">Metallophosphoesterase</fullName>
    </submittedName>
</protein>
<comment type="similarity">
    <text evidence="1">Belongs to the metallophosphoesterase superfamily. YfcE family.</text>
</comment>
<accession>A0A6A8AJD0</accession>
<reference evidence="3 4" key="1">
    <citation type="submission" date="2019-11" db="EMBL/GenBank/DDBJ databases">
        <title>Genome analysis of Rhizobacterium cereale a novel genus and species isolated from maize roots in North Spain.</title>
        <authorList>
            <person name="Menendez E."/>
            <person name="Flores-Felix J.D."/>
            <person name="Ramirez-Bahena M.-H."/>
            <person name="Igual J.M."/>
            <person name="Garcia-Fraile P."/>
            <person name="Peix A."/>
            <person name="Velazquez E."/>
        </authorList>
    </citation>
    <scope>NUCLEOTIDE SEQUENCE [LARGE SCALE GENOMIC DNA]</scope>
    <source>
        <strain evidence="3 4">RZME27</strain>
    </source>
</reference>
<dbReference type="InterPro" id="IPR029052">
    <property type="entry name" value="Metallo-depent_PP-like"/>
</dbReference>
<dbReference type="PANTHER" id="PTHR42850:SF2">
    <property type="entry name" value="BLL5683 PROTEIN"/>
    <property type="match status" value="1"/>
</dbReference>
<name>A0A6A8AJD0_9HYPH</name>
<dbReference type="EMBL" id="WIXI01000051">
    <property type="protein sequence ID" value="MQY49850.1"/>
    <property type="molecule type" value="Genomic_DNA"/>
</dbReference>
<dbReference type="InterPro" id="IPR050126">
    <property type="entry name" value="Ap4A_hydrolase"/>
</dbReference>
<dbReference type="GO" id="GO:0005737">
    <property type="term" value="C:cytoplasm"/>
    <property type="evidence" value="ECO:0007669"/>
    <property type="project" value="TreeGrafter"/>
</dbReference>
<gene>
    <name evidence="3" type="ORF">GAO09_27865</name>
</gene>